<evidence type="ECO:0000256" key="1">
    <source>
        <dbReference type="SAM" id="Coils"/>
    </source>
</evidence>
<feature type="coiled-coil region" evidence="1">
    <location>
        <begin position="218"/>
        <end position="245"/>
    </location>
</feature>
<feature type="non-terminal residue" evidence="2">
    <location>
        <position position="669"/>
    </location>
</feature>
<sequence>MIPEHFQNNGDRALEDVETLVNAMDTIRTIPEIESKTAGAYYRTVESIRGHMHQLQRDVEQLLLSIDPKSGTSNYGKIARLLSRLKNAKWMNRISPGAYDVSINRVTEELIQYFHELEDSLIKLDLSFKYPENVCKAQEIFDKIESLSVLERSVPELKKSKDEMIQRFLDYVQGNFKRIQDKFNLQDINVYQMKQDLKDLEQIKREYDNLHPACVFLRKHDFSDIKKLNDEIHDLEEKHKIEHEQETQRKFKIESELNGLKSIIQQFDNERRAKIDSNSNEYTNIDILRETLVKTEERLADQLESIQELQTKYNNTLHPLQSIKKEYESLLNTQDCSPEQISFLQEKRHNSIDSLNKIIEDKKNIISERQKNKQLYDFNNRFDASTADIALLYTSNCRKIANVRLKEIATDTYDILEKYIKEYGFFLDQEIDRLFKYLTNISSQDELSQYSQNLETRLEQLSTLTEFKRVFECIEGAKKVEYWRRKFNEQYRIMSGVMEEYHVSGRTKEELYSIEDLMNSNDAFEAEQRMENFNRVQHELVNDFTMKDVTEKVNEVRKRLNNLANDILEQNDFRNIENYAKKSPRDLLAKLEKAASYRSAKYSPVISSISEDIRVYFEGAIKNACEASIDKRSAQMLPLQAALRFLPDTSQTLLTSHIDELINKFIEHE</sequence>
<feature type="coiled-coil region" evidence="1">
    <location>
        <begin position="285"/>
        <end position="312"/>
    </location>
</feature>
<dbReference type="AlphaFoldDB" id="A0A815DBZ6"/>
<accession>A0A815DBZ6</accession>
<name>A0A815DBZ6_9BILA</name>
<evidence type="ECO:0000313" key="3">
    <source>
        <dbReference type="Proteomes" id="UP000663864"/>
    </source>
</evidence>
<evidence type="ECO:0000313" key="2">
    <source>
        <dbReference type="EMBL" id="CAF1295923.1"/>
    </source>
</evidence>
<organism evidence="2 3">
    <name type="scientific">Rotaria sordida</name>
    <dbReference type="NCBI Taxonomy" id="392033"/>
    <lineage>
        <taxon>Eukaryota</taxon>
        <taxon>Metazoa</taxon>
        <taxon>Spiralia</taxon>
        <taxon>Gnathifera</taxon>
        <taxon>Rotifera</taxon>
        <taxon>Eurotatoria</taxon>
        <taxon>Bdelloidea</taxon>
        <taxon>Philodinida</taxon>
        <taxon>Philodinidae</taxon>
        <taxon>Rotaria</taxon>
    </lineage>
</organism>
<gene>
    <name evidence="2" type="ORF">ZHD862_LOCUS27703</name>
</gene>
<reference evidence="2" key="1">
    <citation type="submission" date="2021-02" db="EMBL/GenBank/DDBJ databases">
        <authorList>
            <person name="Nowell W R."/>
        </authorList>
    </citation>
    <scope>NUCLEOTIDE SEQUENCE</scope>
</reference>
<keyword evidence="1" id="KW-0175">Coiled coil</keyword>
<proteinExistence type="predicted"/>
<protein>
    <submittedName>
        <fullName evidence="2">Uncharacterized protein</fullName>
    </submittedName>
</protein>
<dbReference type="Proteomes" id="UP000663864">
    <property type="component" value="Unassembled WGS sequence"/>
</dbReference>
<dbReference type="EMBL" id="CAJNOT010002221">
    <property type="protein sequence ID" value="CAF1295923.1"/>
    <property type="molecule type" value="Genomic_DNA"/>
</dbReference>
<comment type="caution">
    <text evidence="2">The sequence shown here is derived from an EMBL/GenBank/DDBJ whole genome shotgun (WGS) entry which is preliminary data.</text>
</comment>